<feature type="compositionally biased region" description="Basic and acidic residues" evidence="3">
    <location>
        <begin position="1034"/>
        <end position="1054"/>
    </location>
</feature>
<feature type="domain" description="Cas12f1-like TNB" evidence="4">
    <location>
        <begin position="903"/>
        <end position="955"/>
    </location>
</feature>
<evidence type="ECO:0000256" key="1">
    <source>
        <dbReference type="ARBA" id="ARBA00023125"/>
    </source>
</evidence>
<feature type="coiled-coil region" evidence="2">
    <location>
        <begin position="402"/>
        <end position="438"/>
    </location>
</feature>
<evidence type="ECO:0000259" key="4">
    <source>
        <dbReference type="Pfam" id="PF07282"/>
    </source>
</evidence>
<comment type="caution">
    <text evidence="5">The sequence shown here is derived from an EMBL/GenBank/DDBJ whole genome shotgun (WGS) entry which is preliminary data.</text>
</comment>
<protein>
    <recommendedName>
        <fullName evidence="4">Cas12f1-like TNB domain-containing protein</fullName>
    </recommendedName>
</protein>
<dbReference type="GO" id="GO:0003677">
    <property type="term" value="F:DNA binding"/>
    <property type="evidence" value="ECO:0007669"/>
    <property type="project" value="UniProtKB-KW"/>
</dbReference>
<keyword evidence="6" id="KW-1185">Reference proteome</keyword>
<feature type="non-terminal residue" evidence="5">
    <location>
        <position position="1054"/>
    </location>
</feature>
<reference evidence="5" key="1">
    <citation type="journal article" date="2020" name="Fungal Divers.">
        <title>Resolving the Mortierellaceae phylogeny through synthesis of multi-gene phylogenetics and phylogenomics.</title>
        <authorList>
            <person name="Vandepol N."/>
            <person name="Liber J."/>
            <person name="Desiro A."/>
            <person name="Na H."/>
            <person name="Kennedy M."/>
            <person name="Barry K."/>
            <person name="Grigoriev I.V."/>
            <person name="Miller A.N."/>
            <person name="O'Donnell K."/>
            <person name="Stajich J.E."/>
            <person name="Bonito G."/>
        </authorList>
    </citation>
    <scope>NUCLEOTIDE SEQUENCE</scope>
    <source>
        <strain evidence="5">NRRL 28262</strain>
    </source>
</reference>
<keyword evidence="1" id="KW-0238">DNA-binding</keyword>
<evidence type="ECO:0000313" key="6">
    <source>
        <dbReference type="Proteomes" id="UP001194580"/>
    </source>
</evidence>
<feature type="region of interest" description="Disordered" evidence="3">
    <location>
        <begin position="992"/>
        <end position="1054"/>
    </location>
</feature>
<name>A0AAD4D429_9FUNG</name>
<accession>A0AAD4D429</accession>
<organism evidence="5 6">
    <name type="scientific">Linnemannia exigua</name>
    <dbReference type="NCBI Taxonomy" id="604196"/>
    <lineage>
        <taxon>Eukaryota</taxon>
        <taxon>Fungi</taxon>
        <taxon>Fungi incertae sedis</taxon>
        <taxon>Mucoromycota</taxon>
        <taxon>Mortierellomycotina</taxon>
        <taxon>Mortierellomycetes</taxon>
        <taxon>Mortierellales</taxon>
        <taxon>Mortierellaceae</taxon>
        <taxon>Linnemannia</taxon>
    </lineage>
</organism>
<evidence type="ECO:0000256" key="3">
    <source>
        <dbReference type="SAM" id="MobiDB-lite"/>
    </source>
</evidence>
<feature type="compositionally biased region" description="Low complexity" evidence="3">
    <location>
        <begin position="992"/>
        <end position="1016"/>
    </location>
</feature>
<gene>
    <name evidence="5" type="ORF">BGZ95_003941</name>
</gene>
<feature type="compositionally biased region" description="Low complexity" evidence="3">
    <location>
        <begin position="81"/>
        <end position="96"/>
    </location>
</feature>
<feature type="region of interest" description="Disordered" evidence="3">
    <location>
        <begin position="30"/>
        <end position="141"/>
    </location>
</feature>
<sequence>IQTPITPTPLPNSDDMDVLTVERVKARFAEARRTNDRRKKEREEIRRNAKSGSPQNSVRRHKASQQYNRYRVIDRPPLNDNPKMPNNNFKVPNNNPKGKKAKQDMRLSSTTPIWRPRYSGKRRTRKISHDPPPSMKQYCLKPWKTSPVSPAEDAIIADTNSTKPAKKPSKPYQKPTDKLSLMRALSKEHPIVTLRIGTLSANVKRSLKVKSEVAEEPAVARESVVAEGAVMAEDSAVALEVILCIRGAVREANKVKRRCQGLLGTYIEKVTAGDVSTKDRNFLKLLCPPIETKNSSNTCPNAHDQGNVNIDDDNRKRDDSEKFIDCFMRHLYTGNHLTRQGIGPNVAAFIKRLEELKLYQPRDRSAMNQRADYTPNGIIRSVSAQLALELKMMYTLGTIELQEQLKAHRDKEEKRAKLLKLEEDSSSVEDTMQNQNELEIRKDWSPVENFIKFNRMVINPRRIAPMSPRKDGFVLFSEPEILSFFWARPVLKGKIRELVHEEFPSAVSLTDLKRWLGTKEPGFLIQRFLADVNSEGLNSRQKHRMGIRSAVKLWTTSAIEDHLLSIGLGTVDPSTYNTKGYVFQGSIKTNGHSLQLLGFKLKELQCVRYKQLPEDRLPDQLTSTVGGVDYFLKEIRNIVATKEDVARLWPHCASKDIKVLGLDLGQAFVAGVSALLPEQVESERKGKFKSSLSLPFLDTSSSLARSAPSKPSISSTSSVPLVSSLYSASPTPLTSSTPSAPLTPPATMPQPGIFHNLAVNQKAAYQPTFKHRTWMEGQKAIVSPETTMSVAHIESNLPSLRGNDASIHDYLLELERTHDQLDHFYNGDNMRFERHAYDASRAKEQEFNLMANQILKLVGGSIGAKRDDKNMVVIAIGLGQFAPGSRLSSLHGVFMRFFVPLARSLNYIVVGINEFYTSKKCPICLDFVAQVEIRRLYCKNCRTFFHRDVMAGHNIANIARGYLLEQERPEYLHPVDQDGNFPWKKTSVGAGAASSSSSTSASSTISTITSPTTTKSSTRKVGTDASTQGSKKRNPAEKGDPQEGRRGKRKIGVD</sequence>
<dbReference type="InterPro" id="IPR010095">
    <property type="entry name" value="Cas12f1-like_TNB"/>
</dbReference>
<keyword evidence="2" id="KW-0175">Coiled coil</keyword>
<dbReference type="EMBL" id="JAAAIL010001932">
    <property type="protein sequence ID" value="KAG0262907.1"/>
    <property type="molecule type" value="Genomic_DNA"/>
</dbReference>
<evidence type="ECO:0000256" key="2">
    <source>
        <dbReference type="SAM" id="Coils"/>
    </source>
</evidence>
<proteinExistence type="predicted"/>
<dbReference type="AlphaFoldDB" id="A0AAD4D429"/>
<dbReference type="Proteomes" id="UP001194580">
    <property type="component" value="Unassembled WGS sequence"/>
</dbReference>
<dbReference type="Pfam" id="PF07282">
    <property type="entry name" value="Cas12f1-like_TNB"/>
    <property type="match status" value="1"/>
</dbReference>
<evidence type="ECO:0000313" key="5">
    <source>
        <dbReference type="EMBL" id="KAG0262907.1"/>
    </source>
</evidence>